<dbReference type="RefSeq" id="WP_006011122.1">
    <property type="nucleotide sequence ID" value="NZ_AUAV01000005.1"/>
</dbReference>
<dbReference type="PROSITE" id="PS51257">
    <property type="entry name" value="PROKAR_LIPOPROTEIN"/>
    <property type="match status" value="1"/>
</dbReference>
<protein>
    <recommendedName>
        <fullName evidence="4">Lipoprotein</fullName>
    </recommendedName>
</protein>
<sequence>MIINQLRIFQCLLLVMLISSCASYHNLNENGANHLGGGFLDNQLAPSFYSLTVKTNFAPWKNFSGAWKTWDKRAKELCGQQNFENIEVQESSYNTIAGEGYVISQIKGYVLCAGTNLEKKEIERLISNNRY</sequence>
<evidence type="ECO:0000256" key="1">
    <source>
        <dbReference type="SAM" id="SignalP"/>
    </source>
</evidence>
<keyword evidence="1" id="KW-0732">Signal</keyword>
<dbReference type="OrthoDB" id="6388970at2"/>
<proteinExistence type="predicted"/>
<dbReference type="EMBL" id="BAEQ01000029">
    <property type="protein sequence ID" value="GAC28762.1"/>
    <property type="molecule type" value="Genomic_DNA"/>
</dbReference>
<reference evidence="3" key="1">
    <citation type="journal article" date="2014" name="Environ. Microbiol.">
        <title>Comparative genomics of the marine bacterial genus Glaciecola reveals the high degree of genomic diversity and genomic characteristic for cold adaptation.</title>
        <authorList>
            <person name="Qin Q.L."/>
            <person name="Xie B.B."/>
            <person name="Yu Y."/>
            <person name="Shu Y.L."/>
            <person name="Rong J.C."/>
            <person name="Zhang Y.J."/>
            <person name="Zhao D.L."/>
            <person name="Chen X.L."/>
            <person name="Zhang X.Y."/>
            <person name="Chen B."/>
            <person name="Zhou B.C."/>
            <person name="Zhang Y.Z."/>
        </authorList>
    </citation>
    <scope>NUCLEOTIDE SEQUENCE [LARGE SCALE GENOMIC DNA]</scope>
    <source>
        <strain evidence="3">ACAM 615</strain>
    </source>
</reference>
<evidence type="ECO:0000313" key="3">
    <source>
        <dbReference type="Proteomes" id="UP000006251"/>
    </source>
</evidence>
<accession>K6ZEH9</accession>
<dbReference type="AlphaFoldDB" id="K6ZEH9"/>
<evidence type="ECO:0008006" key="4">
    <source>
        <dbReference type="Google" id="ProtNLM"/>
    </source>
</evidence>
<comment type="caution">
    <text evidence="2">The sequence shown here is derived from an EMBL/GenBank/DDBJ whole genome shotgun (WGS) entry which is preliminary data.</text>
</comment>
<feature type="chain" id="PRO_5003900842" description="Lipoprotein" evidence="1">
    <location>
        <begin position="25"/>
        <end position="131"/>
    </location>
</feature>
<dbReference type="Proteomes" id="UP000006251">
    <property type="component" value="Unassembled WGS sequence"/>
</dbReference>
<feature type="signal peptide" evidence="1">
    <location>
        <begin position="1"/>
        <end position="24"/>
    </location>
</feature>
<organism evidence="2 3">
    <name type="scientific">Brumicola pallidula DSM 14239 = ACAM 615</name>
    <dbReference type="NCBI Taxonomy" id="1121922"/>
    <lineage>
        <taxon>Bacteria</taxon>
        <taxon>Pseudomonadati</taxon>
        <taxon>Pseudomonadota</taxon>
        <taxon>Gammaproteobacteria</taxon>
        <taxon>Alteromonadales</taxon>
        <taxon>Alteromonadaceae</taxon>
        <taxon>Brumicola</taxon>
    </lineage>
</organism>
<keyword evidence="3" id="KW-1185">Reference proteome</keyword>
<gene>
    <name evidence="2" type="ORF">GPAL_1901</name>
</gene>
<evidence type="ECO:0000313" key="2">
    <source>
        <dbReference type="EMBL" id="GAC28762.1"/>
    </source>
</evidence>
<name>K6ZEH9_9ALTE</name>